<evidence type="ECO:0000313" key="4">
    <source>
        <dbReference type="Proteomes" id="UP000054408"/>
    </source>
</evidence>
<dbReference type="InterPro" id="IPR012347">
    <property type="entry name" value="Ferritin-like"/>
</dbReference>
<dbReference type="EMBL" id="GL349451">
    <property type="protein sequence ID" value="KNC48479.1"/>
    <property type="molecule type" value="Genomic_DNA"/>
</dbReference>
<keyword evidence="4" id="KW-1185">Reference proteome</keyword>
<dbReference type="InterPro" id="IPR009078">
    <property type="entry name" value="Ferritin-like_SF"/>
</dbReference>
<dbReference type="Gene3D" id="1.20.1260.10">
    <property type="match status" value="1"/>
</dbReference>
<evidence type="ECO:0000256" key="1">
    <source>
        <dbReference type="ARBA" id="ARBA00009497"/>
    </source>
</evidence>
<reference evidence="3 4" key="1">
    <citation type="submission" date="2010-05" db="EMBL/GenBank/DDBJ databases">
        <title>The Genome Sequence of Thecamonas trahens ATCC 50062.</title>
        <authorList>
            <consortium name="The Broad Institute Genome Sequencing Platform"/>
            <person name="Russ C."/>
            <person name="Cuomo C."/>
            <person name="Shea T."/>
            <person name="Young S.K."/>
            <person name="Zeng Q."/>
            <person name="Koehrsen M."/>
            <person name="Haas B."/>
            <person name="Borodovsky M."/>
            <person name="Guigo R."/>
            <person name="Alvarado L."/>
            <person name="Berlin A."/>
            <person name="Bochicchio J."/>
            <person name="Borenstein D."/>
            <person name="Chapman S."/>
            <person name="Chen Z."/>
            <person name="Freedman E."/>
            <person name="Gellesch M."/>
            <person name="Goldberg J."/>
            <person name="Griggs A."/>
            <person name="Gujja S."/>
            <person name="Heilman E."/>
            <person name="Heiman D."/>
            <person name="Hepburn T."/>
            <person name="Howarth C."/>
            <person name="Jen D."/>
            <person name="Larson L."/>
            <person name="Mehta T."/>
            <person name="Park D."/>
            <person name="Pearson M."/>
            <person name="Roberts A."/>
            <person name="Saif S."/>
            <person name="Shenoy N."/>
            <person name="Sisk P."/>
            <person name="Stolte C."/>
            <person name="Sykes S."/>
            <person name="Thomson T."/>
            <person name="Walk T."/>
            <person name="White J."/>
            <person name="Yandava C."/>
            <person name="Burger G."/>
            <person name="Gray M.W."/>
            <person name="Holland P.W.H."/>
            <person name="King N."/>
            <person name="Lang F.B.F."/>
            <person name="Roger A.J."/>
            <person name="Ruiz-Trillo I."/>
            <person name="Lander E."/>
            <person name="Nusbaum C."/>
        </authorList>
    </citation>
    <scope>NUCLEOTIDE SEQUENCE [LARGE SCALE GENOMIC DNA]</scope>
    <source>
        <strain evidence="3 4">ATCC 50062</strain>
    </source>
</reference>
<proteinExistence type="inferred from homology"/>
<dbReference type="RefSeq" id="XP_013758591.1">
    <property type="nucleotide sequence ID" value="XM_013903137.1"/>
</dbReference>
<evidence type="ECO:0000259" key="2">
    <source>
        <dbReference type="Pfam" id="PF00210"/>
    </source>
</evidence>
<gene>
    <name evidence="3" type="ORF">AMSG_04927</name>
</gene>
<dbReference type="SUPFAM" id="SSF47240">
    <property type="entry name" value="Ferritin-like"/>
    <property type="match status" value="1"/>
</dbReference>
<dbReference type="Pfam" id="PF00210">
    <property type="entry name" value="Ferritin"/>
    <property type="match status" value="1"/>
</dbReference>
<dbReference type="PANTHER" id="PTHR42932">
    <property type="entry name" value="GENERAL STRESS PROTEIN 20U"/>
    <property type="match status" value="1"/>
</dbReference>
<dbReference type="GO" id="GO:0008199">
    <property type="term" value="F:ferric iron binding"/>
    <property type="evidence" value="ECO:0007669"/>
    <property type="project" value="InterPro"/>
</dbReference>
<dbReference type="PIRSF" id="PIRSF005900">
    <property type="entry name" value="Dps"/>
    <property type="match status" value="1"/>
</dbReference>
<dbReference type="InterPro" id="IPR023188">
    <property type="entry name" value="DPS_DNA-bd_CS"/>
</dbReference>
<organism evidence="3 4">
    <name type="scientific">Thecamonas trahens ATCC 50062</name>
    <dbReference type="NCBI Taxonomy" id="461836"/>
    <lineage>
        <taxon>Eukaryota</taxon>
        <taxon>Apusozoa</taxon>
        <taxon>Apusomonadida</taxon>
        <taxon>Apusomonadidae</taxon>
        <taxon>Thecamonas</taxon>
    </lineage>
</organism>
<dbReference type="PROSITE" id="PS00819">
    <property type="entry name" value="DPS_2"/>
    <property type="match status" value="1"/>
</dbReference>
<dbReference type="PANTHER" id="PTHR42932:SF3">
    <property type="entry name" value="DNA PROTECTION DURING STARVATION PROTEIN"/>
    <property type="match status" value="1"/>
</dbReference>
<sequence>MSDTTVIEGLKACLANTYTIYVKTQNYHWNVVGPNFHSLHLMFEGQYRELAVAVDDLAERLRALGVPAPGTFAEFTELATIETTAVEVTADGNALVRDLYDTHQALIAHMKTAREAAAAADDVATEDMLIERIKHHDKMSWMLKATLAE</sequence>
<dbReference type="Proteomes" id="UP000054408">
    <property type="component" value="Unassembled WGS sequence"/>
</dbReference>
<dbReference type="PRINTS" id="PR01346">
    <property type="entry name" value="HELNAPAPROT"/>
</dbReference>
<accession>A0A0L0D802</accession>
<dbReference type="InterPro" id="IPR002177">
    <property type="entry name" value="DPS_DNA-bd"/>
</dbReference>
<feature type="domain" description="Ferritin/DPS" evidence="2">
    <location>
        <begin position="8"/>
        <end position="148"/>
    </location>
</feature>
<dbReference type="InterPro" id="IPR008331">
    <property type="entry name" value="Ferritin_DPS_dom"/>
</dbReference>
<comment type="similarity">
    <text evidence="1">Belongs to the Dps family.</text>
</comment>
<evidence type="ECO:0000313" key="3">
    <source>
        <dbReference type="EMBL" id="KNC48479.1"/>
    </source>
</evidence>
<dbReference type="GeneID" id="25564441"/>
<dbReference type="GO" id="GO:0016722">
    <property type="term" value="F:oxidoreductase activity, acting on metal ions"/>
    <property type="evidence" value="ECO:0007669"/>
    <property type="project" value="InterPro"/>
</dbReference>
<dbReference type="eggNOG" id="ENOG502SRSW">
    <property type="taxonomic scope" value="Eukaryota"/>
</dbReference>
<name>A0A0L0D802_THETB</name>
<dbReference type="OrthoDB" id="430900at2759"/>
<dbReference type="AlphaFoldDB" id="A0A0L0D802"/>
<dbReference type="CDD" id="cd01043">
    <property type="entry name" value="DPS"/>
    <property type="match status" value="1"/>
</dbReference>
<dbReference type="PROSITE" id="PS00818">
    <property type="entry name" value="DPS_1"/>
    <property type="match status" value="1"/>
</dbReference>
<protein>
    <submittedName>
        <fullName evidence="3">Ferritin and Dps</fullName>
    </submittedName>
</protein>